<protein>
    <submittedName>
        <fullName evidence="8">RNA polymerase sigma factor</fullName>
    </submittedName>
</protein>
<dbReference type="Gene3D" id="1.10.10.10">
    <property type="entry name" value="Winged helix-like DNA-binding domain superfamily/Winged helix DNA-binding domain"/>
    <property type="match status" value="1"/>
</dbReference>
<reference evidence="8" key="1">
    <citation type="submission" date="2024-06" db="EMBL/GenBank/DDBJ databases">
        <title>Draft genome sequence of Microbacterium sp. strain A8/3-1, isolated from Oxytropis tragacanthoides Fisch. ex DC. Root nodules in the Altai region of Russia.</title>
        <authorList>
            <person name="Sazanova A."/>
            <person name="Guro P."/>
            <person name="Kuznetsova I."/>
            <person name="Belimov A."/>
            <person name="Safronova V."/>
        </authorList>
    </citation>
    <scope>NUCLEOTIDE SEQUENCE</scope>
    <source>
        <strain evidence="8">A8/3-1</strain>
    </source>
</reference>
<dbReference type="GO" id="GO:0006352">
    <property type="term" value="P:DNA-templated transcription initiation"/>
    <property type="evidence" value="ECO:0007669"/>
    <property type="project" value="InterPro"/>
</dbReference>
<keyword evidence="4" id="KW-0804">Transcription</keyword>
<evidence type="ECO:0000256" key="1">
    <source>
        <dbReference type="ARBA" id="ARBA00010641"/>
    </source>
</evidence>
<dbReference type="Pfam" id="PF08281">
    <property type="entry name" value="Sigma70_r4_2"/>
    <property type="match status" value="1"/>
</dbReference>
<evidence type="ECO:0000256" key="3">
    <source>
        <dbReference type="ARBA" id="ARBA00023082"/>
    </source>
</evidence>
<feature type="region of interest" description="Disordered" evidence="5">
    <location>
        <begin position="176"/>
        <end position="197"/>
    </location>
</feature>
<dbReference type="InterPro" id="IPR013325">
    <property type="entry name" value="RNA_pol_sigma_r2"/>
</dbReference>
<evidence type="ECO:0000256" key="4">
    <source>
        <dbReference type="ARBA" id="ARBA00023163"/>
    </source>
</evidence>
<keyword evidence="3" id="KW-0731">Sigma factor</keyword>
<dbReference type="AlphaFoldDB" id="A0AAU7VSY8"/>
<evidence type="ECO:0000259" key="7">
    <source>
        <dbReference type="Pfam" id="PF08281"/>
    </source>
</evidence>
<dbReference type="InterPro" id="IPR007627">
    <property type="entry name" value="RNA_pol_sigma70_r2"/>
</dbReference>
<gene>
    <name evidence="8" type="ORF">ABS642_14840</name>
</gene>
<dbReference type="PANTHER" id="PTHR43133:SF25">
    <property type="entry name" value="RNA POLYMERASE SIGMA FACTOR RFAY-RELATED"/>
    <property type="match status" value="1"/>
</dbReference>
<dbReference type="SUPFAM" id="SSF88659">
    <property type="entry name" value="Sigma3 and sigma4 domains of RNA polymerase sigma factors"/>
    <property type="match status" value="1"/>
</dbReference>
<dbReference type="InterPro" id="IPR013249">
    <property type="entry name" value="RNA_pol_sigma70_r4_t2"/>
</dbReference>
<dbReference type="RefSeq" id="WP_282215366.1">
    <property type="nucleotide sequence ID" value="NZ_CP158357.1"/>
</dbReference>
<dbReference type="InterPro" id="IPR036388">
    <property type="entry name" value="WH-like_DNA-bd_sf"/>
</dbReference>
<dbReference type="EMBL" id="CP158357">
    <property type="protein sequence ID" value="XBX77182.1"/>
    <property type="molecule type" value="Genomic_DNA"/>
</dbReference>
<feature type="compositionally biased region" description="Polar residues" evidence="5">
    <location>
        <begin position="179"/>
        <end position="190"/>
    </location>
</feature>
<dbReference type="InterPro" id="IPR014284">
    <property type="entry name" value="RNA_pol_sigma-70_dom"/>
</dbReference>
<dbReference type="PANTHER" id="PTHR43133">
    <property type="entry name" value="RNA POLYMERASE ECF-TYPE SIGMA FACTO"/>
    <property type="match status" value="1"/>
</dbReference>
<dbReference type="GO" id="GO:0016987">
    <property type="term" value="F:sigma factor activity"/>
    <property type="evidence" value="ECO:0007669"/>
    <property type="project" value="UniProtKB-KW"/>
</dbReference>
<dbReference type="SUPFAM" id="SSF88946">
    <property type="entry name" value="Sigma2 domain of RNA polymerase sigma factors"/>
    <property type="match status" value="1"/>
</dbReference>
<name>A0AAU7VSY8_9MICO</name>
<organism evidence="8">
    <name type="scientific">Microbacterium sp. A8/3-1</name>
    <dbReference type="NCBI Taxonomy" id="3160749"/>
    <lineage>
        <taxon>Bacteria</taxon>
        <taxon>Bacillati</taxon>
        <taxon>Actinomycetota</taxon>
        <taxon>Actinomycetes</taxon>
        <taxon>Micrococcales</taxon>
        <taxon>Microbacteriaceae</taxon>
        <taxon>Microbacterium</taxon>
    </lineage>
</organism>
<dbReference type="Gene3D" id="1.10.1740.10">
    <property type="match status" value="1"/>
</dbReference>
<dbReference type="NCBIfam" id="TIGR02937">
    <property type="entry name" value="sigma70-ECF"/>
    <property type="match status" value="1"/>
</dbReference>
<comment type="similarity">
    <text evidence="1">Belongs to the sigma-70 factor family. ECF subfamily.</text>
</comment>
<feature type="domain" description="RNA polymerase sigma factor 70 region 4 type 2" evidence="7">
    <location>
        <begin position="126"/>
        <end position="172"/>
    </location>
</feature>
<evidence type="ECO:0000313" key="8">
    <source>
        <dbReference type="EMBL" id="XBX77182.1"/>
    </source>
</evidence>
<sequence length="197" mass="21727">MTTDSEIVRRSRHEAAAFGELFERHARAVAGFASRRVGADVAEDVLSETFLVAFRRRASFDLRVDSARPWLLGIATRVIHRHRASEAKQLRSLLAQQPERALPDDSDGLSDRLDASASLRELAPRVAALAKKDRDTLFLFAWGDLSYEETAQALGVPVGTVKSRLNRVRRLLAPANAGHKTSTNALQSSEVEYGHLG</sequence>
<dbReference type="GO" id="GO:0003677">
    <property type="term" value="F:DNA binding"/>
    <property type="evidence" value="ECO:0007669"/>
    <property type="project" value="InterPro"/>
</dbReference>
<evidence type="ECO:0000256" key="2">
    <source>
        <dbReference type="ARBA" id="ARBA00023015"/>
    </source>
</evidence>
<evidence type="ECO:0000259" key="6">
    <source>
        <dbReference type="Pfam" id="PF04542"/>
    </source>
</evidence>
<dbReference type="InterPro" id="IPR039425">
    <property type="entry name" value="RNA_pol_sigma-70-like"/>
</dbReference>
<evidence type="ECO:0000256" key="5">
    <source>
        <dbReference type="SAM" id="MobiDB-lite"/>
    </source>
</evidence>
<accession>A0AAU7VSY8</accession>
<proteinExistence type="inferred from homology"/>
<dbReference type="InterPro" id="IPR013324">
    <property type="entry name" value="RNA_pol_sigma_r3/r4-like"/>
</dbReference>
<keyword evidence="2" id="KW-0805">Transcription regulation</keyword>
<dbReference type="Pfam" id="PF04542">
    <property type="entry name" value="Sigma70_r2"/>
    <property type="match status" value="1"/>
</dbReference>
<feature type="domain" description="RNA polymerase sigma-70 region 2" evidence="6">
    <location>
        <begin position="21"/>
        <end position="87"/>
    </location>
</feature>